<sequence length="102" mass="12039">MPTREVPRARCRALCFRSFASWLRGELPMPCWRTCWEPMRGGDGERRCSAPCPQRPLSALEWRRQWDAALADFWRTTEGAELSRVTSFVVAKPMRDFIWNIY</sequence>
<dbReference type="EMBL" id="HBIZ01063997">
    <property type="protein sequence ID" value="CAE0786762.1"/>
    <property type="molecule type" value="Transcribed_RNA"/>
</dbReference>
<reference evidence="1" key="1">
    <citation type="submission" date="2021-01" db="EMBL/GenBank/DDBJ databases">
        <authorList>
            <person name="Corre E."/>
            <person name="Pelletier E."/>
            <person name="Niang G."/>
            <person name="Scheremetjew M."/>
            <person name="Finn R."/>
            <person name="Kale V."/>
            <person name="Holt S."/>
            <person name="Cochrane G."/>
            <person name="Meng A."/>
            <person name="Brown T."/>
            <person name="Cohen L."/>
        </authorList>
    </citation>
    <scope>NUCLEOTIDE SEQUENCE</scope>
    <source>
        <strain evidence="1">CCMP645</strain>
    </source>
</reference>
<organism evidence="1">
    <name type="scientific">Chrysotila carterae</name>
    <name type="common">Marine alga</name>
    <name type="synonym">Syracosphaera carterae</name>
    <dbReference type="NCBI Taxonomy" id="13221"/>
    <lineage>
        <taxon>Eukaryota</taxon>
        <taxon>Haptista</taxon>
        <taxon>Haptophyta</taxon>
        <taxon>Prymnesiophyceae</taxon>
        <taxon>Isochrysidales</taxon>
        <taxon>Isochrysidaceae</taxon>
        <taxon>Chrysotila</taxon>
    </lineage>
</organism>
<protein>
    <submittedName>
        <fullName evidence="1">Uncharacterized protein</fullName>
    </submittedName>
</protein>
<name>A0A7S4FBP1_CHRCT</name>
<dbReference type="AlphaFoldDB" id="A0A7S4FBP1"/>
<proteinExistence type="predicted"/>
<accession>A0A7S4FBP1</accession>
<gene>
    <name evidence="1" type="ORF">PCAR00345_LOCUS39470</name>
</gene>
<evidence type="ECO:0000313" key="1">
    <source>
        <dbReference type="EMBL" id="CAE0786762.1"/>
    </source>
</evidence>